<dbReference type="SUPFAM" id="SSF51735">
    <property type="entry name" value="NAD(P)-binding Rossmann-fold domains"/>
    <property type="match status" value="1"/>
</dbReference>
<proteinExistence type="predicted"/>
<dbReference type="InterPro" id="IPR036291">
    <property type="entry name" value="NAD(P)-bd_dom_sf"/>
</dbReference>
<dbReference type="PANTHER" id="PTHR43377">
    <property type="entry name" value="BILIVERDIN REDUCTASE A"/>
    <property type="match status" value="1"/>
</dbReference>
<evidence type="ECO:0000259" key="2">
    <source>
        <dbReference type="Pfam" id="PF22725"/>
    </source>
</evidence>
<dbReference type="Gene3D" id="3.40.50.720">
    <property type="entry name" value="NAD(P)-binding Rossmann-like Domain"/>
    <property type="match status" value="1"/>
</dbReference>
<dbReference type="SUPFAM" id="SSF55347">
    <property type="entry name" value="Glyceraldehyde-3-phosphate dehydrogenase-like, C-terminal domain"/>
    <property type="match status" value="1"/>
</dbReference>
<dbReference type="PANTHER" id="PTHR43377:SF1">
    <property type="entry name" value="BILIVERDIN REDUCTASE A"/>
    <property type="match status" value="1"/>
</dbReference>
<feature type="domain" description="GFO/IDH/MocA-like oxidoreductase" evidence="2">
    <location>
        <begin position="169"/>
        <end position="241"/>
    </location>
</feature>
<reference evidence="3 4" key="1">
    <citation type="submission" date="2021-01" db="EMBL/GenBank/DDBJ databases">
        <title>Genomic Encyclopedia of Type Strains, Phase IV (KMG-IV): sequencing the most valuable type-strain genomes for metagenomic binning, comparative biology and taxonomic classification.</title>
        <authorList>
            <person name="Goeker M."/>
        </authorList>
    </citation>
    <scope>NUCLEOTIDE SEQUENCE [LARGE SCALE GENOMIC DNA]</scope>
    <source>
        <strain evidence="3 4">DSM 105453</strain>
    </source>
</reference>
<evidence type="ECO:0000313" key="3">
    <source>
        <dbReference type="EMBL" id="MBM7717276.1"/>
    </source>
</evidence>
<gene>
    <name evidence="3" type="ORF">JOC94_004301</name>
</gene>
<dbReference type="InterPro" id="IPR000683">
    <property type="entry name" value="Gfo/Idh/MocA-like_OxRdtase_N"/>
</dbReference>
<evidence type="ECO:0000259" key="1">
    <source>
        <dbReference type="Pfam" id="PF01408"/>
    </source>
</evidence>
<accession>A0ABS2RCA0</accession>
<protein>
    <submittedName>
        <fullName evidence="3">Dehydrogenase</fullName>
    </submittedName>
</protein>
<dbReference type="Pfam" id="PF01408">
    <property type="entry name" value="GFO_IDH_MocA"/>
    <property type="match status" value="1"/>
</dbReference>
<dbReference type="RefSeq" id="WP_205180270.1">
    <property type="nucleotide sequence ID" value="NZ_JAFBFH010000042.1"/>
</dbReference>
<dbReference type="EMBL" id="JAFBFH010000042">
    <property type="protein sequence ID" value="MBM7717276.1"/>
    <property type="molecule type" value="Genomic_DNA"/>
</dbReference>
<name>A0ABS2RCA0_9BACI</name>
<dbReference type="Gene3D" id="3.30.360.10">
    <property type="entry name" value="Dihydrodipicolinate Reductase, domain 2"/>
    <property type="match status" value="1"/>
</dbReference>
<feature type="domain" description="Gfo/Idh/MocA-like oxidoreductase N-terminal" evidence="1">
    <location>
        <begin position="2"/>
        <end position="122"/>
    </location>
</feature>
<keyword evidence="4" id="KW-1185">Reference proteome</keyword>
<dbReference type="InterPro" id="IPR055170">
    <property type="entry name" value="GFO_IDH_MocA-like_dom"/>
</dbReference>
<evidence type="ECO:0000313" key="4">
    <source>
        <dbReference type="Proteomes" id="UP000823485"/>
    </source>
</evidence>
<dbReference type="InterPro" id="IPR051450">
    <property type="entry name" value="Gfo/Idh/MocA_Oxidoreductases"/>
</dbReference>
<dbReference type="Proteomes" id="UP000823485">
    <property type="component" value="Unassembled WGS sequence"/>
</dbReference>
<sequence>MVRIAVIGTGAFGVEHIRTIRSMNGVELFGICNRSEERLMIVAKEYGISSEKTYTDVTKLLQEKALDAVVIATDEQSHEPIARQAVEYGKHVLIEKPISTQVETAEQLLKLAKTSDSIILPGHMLRFDPGYAAVKNKLETITGPIHSVRFKRNVPFERFSLHARTHPVFMALSHDIDQLVWYTNSKPKRFFAMEKKIVSDIDMPGIFFGFIEMEDGMICSLETQWCLPNEYGQYLDVELEMMYDGGHIRYRFPGDTLSVIDHGKMMRPDIQLSPFIHGHVYGALRNELEHFVELIKNKSTRQVVPMEEAVLGIKICDALITSAKERRAISWENV</sequence>
<organism evidence="3 4">
    <name type="scientific">Siminovitchia thermophila</name>
    <dbReference type="NCBI Taxonomy" id="1245522"/>
    <lineage>
        <taxon>Bacteria</taxon>
        <taxon>Bacillati</taxon>
        <taxon>Bacillota</taxon>
        <taxon>Bacilli</taxon>
        <taxon>Bacillales</taxon>
        <taxon>Bacillaceae</taxon>
        <taxon>Siminovitchia</taxon>
    </lineage>
</organism>
<comment type="caution">
    <text evidence="3">The sequence shown here is derived from an EMBL/GenBank/DDBJ whole genome shotgun (WGS) entry which is preliminary data.</text>
</comment>
<dbReference type="Pfam" id="PF22725">
    <property type="entry name" value="GFO_IDH_MocA_C3"/>
    <property type="match status" value="1"/>
</dbReference>